<feature type="transmembrane region" description="Helical" evidence="10">
    <location>
        <begin position="281"/>
        <end position="307"/>
    </location>
</feature>
<dbReference type="KEGG" id="mcha:111018947"/>
<dbReference type="Pfam" id="PF00083">
    <property type="entry name" value="Sugar_tr"/>
    <property type="match status" value="1"/>
</dbReference>
<dbReference type="PRINTS" id="PR00171">
    <property type="entry name" value="SUGRTRNSPORT"/>
</dbReference>
<feature type="domain" description="Major facilitator superfamily (MFS) profile" evidence="11">
    <location>
        <begin position="27"/>
        <end position="475"/>
    </location>
</feature>
<feature type="transmembrane region" description="Helical" evidence="10">
    <location>
        <begin position="421"/>
        <end position="445"/>
    </location>
</feature>
<comment type="subcellular location">
    <subcellularLocation>
        <location evidence="1">Membrane</location>
        <topology evidence="1">Multi-pass membrane protein</topology>
    </subcellularLocation>
</comment>
<dbReference type="GO" id="GO:0015293">
    <property type="term" value="F:symporter activity"/>
    <property type="evidence" value="ECO:0007669"/>
    <property type="project" value="UniProtKB-KW"/>
</dbReference>
<dbReference type="PROSITE" id="PS50850">
    <property type="entry name" value="MFS"/>
    <property type="match status" value="1"/>
</dbReference>
<keyword evidence="7 10" id="KW-1133">Transmembrane helix</keyword>
<dbReference type="InterPro" id="IPR036259">
    <property type="entry name" value="MFS_trans_sf"/>
</dbReference>
<keyword evidence="5 10" id="KW-0812">Transmembrane</keyword>
<dbReference type="InterPro" id="IPR045262">
    <property type="entry name" value="STP/PLT_plant"/>
</dbReference>
<dbReference type="NCBIfam" id="TIGR00879">
    <property type="entry name" value="SP"/>
    <property type="match status" value="1"/>
</dbReference>
<evidence type="ECO:0000256" key="8">
    <source>
        <dbReference type="ARBA" id="ARBA00023136"/>
    </source>
</evidence>
<evidence type="ECO:0000313" key="13">
    <source>
        <dbReference type="RefSeq" id="XP_022150909.1"/>
    </source>
</evidence>
<dbReference type="SUPFAM" id="SSF103473">
    <property type="entry name" value="MFS general substrate transporter"/>
    <property type="match status" value="1"/>
</dbReference>
<feature type="transmembrane region" description="Helical" evidence="10">
    <location>
        <begin position="385"/>
        <end position="409"/>
    </location>
</feature>
<protein>
    <submittedName>
        <fullName evidence="13">Sugar transport protein 8-like</fullName>
    </submittedName>
</protein>
<evidence type="ECO:0000256" key="4">
    <source>
        <dbReference type="ARBA" id="ARBA00022597"/>
    </source>
</evidence>
<keyword evidence="6" id="KW-0769">Symport</keyword>
<dbReference type="GeneID" id="111018947"/>
<feature type="transmembrane region" description="Helical" evidence="10">
    <location>
        <begin position="354"/>
        <end position="373"/>
    </location>
</feature>
<dbReference type="Gene3D" id="1.20.1250.20">
    <property type="entry name" value="MFS general substrate transporter like domains"/>
    <property type="match status" value="1"/>
</dbReference>
<dbReference type="InterPro" id="IPR003663">
    <property type="entry name" value="Sugar/inositol_transpt"/>
</dbReference>
<feature type="transmembrane region" description="Helical" evidence="10">
    <location>
        <begin position="82"/>
        <end position="103"/>
    </location>
</feature>
<evidence type="ECO:0000256" key="1">
    <source>
        <dbReference type="ARBA" id="ARBA00004141"/>
    </source>
</evidence>
<evidence type="ECO:0000256" key="9">
    <source>
        <dbReference type="RuleBase" id="RU003346"/>
    </source>
</evidence>
<feature type="transmembrane region" description="Helical" evidence="10">
    <location>
        <begin position="141"/>
        <end position="158"/>
    </location>
</feature>
<keyword evidence="12" id="KW-1185">Reference proteome</keyword>
<dbReference type="FunFam" id="1.20.1250.20:FF:000002">
    <property type="entry name" value="Sugar transport protein 13"/>
    <property type="match status" value="1"/>
</dbReference>
<feature type="transmembrane region" description="Helical" evidence="10">
    <location>
        <begin position="319"/>
        <end position="342"/>
    </location>
</feature>
<feature type="transmembrane region" description="Helical" evidence="10">
    <location>
        <begin position="115"/>
        <end position="135"/>
    </location>
</feature>
<evidence type="ECO:0000313" key="12">
    <source>
        <dbReference type="Proteomes" id="UP000504603"/>
    </source>
</evidence>
<name>A0A6J1DBG1_MOMCH</name>
<evidence type="ECO:0000259" key="11">
    <source>
        <dbReference type="PROSITE" id="PS50850"/>
    </source>
</evidence>
<dbReference type="GO" id="GO:0016020">
    <property type="term" value="C:membrane"/>
    <property type="evidence" value="ECO:0007669"/>
    <property type="project" value="UniProtKB-SubCell"/>
</dbReference>
<dbReference type="InterPro" id="IPR005828">
    <property type="entry name" value="MFS_sugar_transport-like"/>
</dbReference>
<accession>A0A6J1DBG1</accession>
<evidence type="ECO:0000256" key="6">
    <source>
        <dbReference type="ARBA" id="ARBA00022847"/>
    </source>
</evidence>
<keyword evidence="8 10" id="KW-0472">Membrane</keyword>
<keyword evidence="3 9" id="KW-0813">Transport</keyword>
<feature type="transmembrane region" description="Helical" evidence="10">
    <location>
        <begin position="170"/>
        <end position="192"/>
    </location>
</feature>
<dbReference type="PROSITE" id="PS00217">
    <property type="entry name" value="SUGAR_TRANSPORT_2"/>
    <property type="match status" value="1"/>
</dbReference>
<keyword evidence="4" id="KW-0762">Sugar transport</keyword>
<dbReference type="RefSeq" id="XP_022150909.1">
    <property type="nucleotide sequence ID" value="XM_022295217.1"/>
</dbReference>
<dbReference type="InterPro" id="IPR044778">
    <property type="entry name" value="MFS_STP/MST-like_plant"/>
</dbReference>
<feature type="transmembrane region" description="Helical" evidence="10">
    <location>
        <begin position="451"/>
        <end position="472"/>
    </location>
</feature>
<dbReference type="PANTHER" id="PTHR23500:SF511">
    <property type="entry name" value="SUGAR TRANSPORT PROTEIN 2"/>
    <property type="match status" value="1"/>
</dbReference>
<feature type="transmembrane region" description="Helical" evidence="10">
    <location>
        <begin position="198"/>
        <end position="222"/>
    </location>
</feature>
<evidence type="ECO:0000256" key="7">
    <source>
        <dbReference type="ARBA" id="ARBA00022989"/>
    </source>
</evidence>
<dbReference type="AlphaFoldDB" id="A0A6J1DBG1"/>
<comment type="similarity">
    <text evidence="2 9">Belongs to the major facilitator superfamily. Sugar transporter (TC 2.A.1.1) family.</text>
</comment>
<evidence type="ECO:0000256" key="5">
    <source>
        <dbReference type="ARBA" id="ARBA00022692"/>
    </source>
</evidence>
<dbReference type="Proteomes" id="UP000504603">
    <property type="component" value="Unplaced"/>
</dbReference>
<dbReference type="CDD" id="cd17361">
    <property type="entry name" value="MFS_STP"/>
    <property type="match status" value="1"/>
</dbReference>
<dbReference type="OrthoDB" id="5296287at2759"/>
<sequence>MPAAVVAIESGPGHDFPGGLTSQVLSCSVIAAFGGLMFGYDIGISGGVTSMDEFLEKFFPKVYYRKHHAHENNYCKFNDQKLQLFTSSLYLAAIVASFLGSVTCKRLGRKLTMKFASVFFLCGAILSCAAENVGMLIGGRMLLGVGVGLANQTVPLFISEIAPAKYRGMLNIIFQLLITVGILCANILNYVFSKLGAIGWRLSLGGATVPALVLLIGSMFIVETPISLLQRGKKKEAMESLQKVRGKNTDVSREFDELCRAAAVAAEQKHSYRNLLRKKSIPPLTCGTIIHVFQQFTGINVIMFYAPVLFQTMGFGSDAALLSAAVTGGINVLATLIANFFVDKAGRRTLLIEGALQMIIAQSVIGYLLLTYLKTSNKMPIHESYIVLGFIAVFVAGFAWSWGPLGWLISSEVYPIESRNAGYFFAVSTNMLCTFIIAQLFLTMLCAMRSMIFFFFVAWLVVMCAYICFLMPETKKIPVDEMEDRVWKKHWFWKRFFSGDCAGGGGGDPPVVELPSASGGVPPVVERAEISQEIKEDKSV</sequence>
<evidence type="ECO:0000256" key="2">
    <source>
        <dbReference type="ARBA" id="ARBA00010992"/>
    </source>
</evidence>
<organism evidence="12 13">
    <name type="scientific">Momordica charantia</name>
    <name type="common">Bitter gourd</name>
    <name type="synonym">Balsam pear</name>
    <dbReference type="NCBI Taxonomy" id="3673"/>
    <lineage>
        <taxon>Eukaryota</taxon>
        <taxon>Viridiplantae</taxon>
        <taxon>Streptophyta</taxon>
        <taxon>Embryophyta</taxon>
        <taxon>Tracheophyta</taxon>
        <taxon>Spermatophyta</taxon>
        <taxon>Magnoliopsida</taxon>
        <taxon>eudicotyledons</taxon>
        <taxon>Gunneridae</taxon>
        <taxon>Pentapetalae</taxon>
        <taxon>rosids</taxon>
        <taxon>fabids</taxon>
        <taxon>Cucurbitales</taxon>
        <taxon>Cucurbitaceae</taxon>
        <taxon>Momordiceae</taxon>
        <taxon>Momordica</taxon>
    </lineage>
</organism>
<evidence type="ECO:0000256" key="10">
    <source>
        <dbReference type="SAM" id="Phobius"/>
    </source>
</evidence>
<dbReference type="GO" id="GO:0015145">
    <property type="term" value="F:monosaccharide transmembrane transporter activity"/>
    <property type="evidence" value="ECO:0007669"/>
    <property type="project" value="InterPro"/>
</dbReference>
<gene>
    <name evidence="13" type="primary">LOC111018947</name>
</gene>
<reference evidence="13" key="1">
    <citation type="submission" date="2025-08" db="UniProtKB">
        <authorList>
            <consortium name="RefSeq"/>
        </authorList>
    </citation>
    <scope>IDENTIFICATION</scope>
    <source>
        <strain evidence="13">OHB3-1</strain>
    </source>
</reference>
<dbReference type="InterPro" id="IPR005829">
    <property type="entry name" value="Sugar_transporter_CS"/>
</dbReference>
<dbReference type="PANTHER" id="PTHR23500">
    <property type="entry name" value="SOLUTE CARRIER FAMILY 2, FACILITATED GLUCOSE TRANSPORTER"/>
    <property type="match status" value="1"/>
</dbReference>
<proteinExistence type="inferred from homology"/>
<evidence type="ECO:0000256" key="3">
    <source>
        <dbReference type="ARBA" id="ARBA00022448"/>
    </source>
</evidence>
<dbReference type="InterPro" id="IPR020846">
    <property type="entry name" value="MFS_dom"/>
</dbReference>